<dbReference type="RefSeq" id="WP_283368537.1">
    <property type="nucleotide sequence ID" value="NZ_JASHID010000002.1"/>
</dbReference>
<sequence>MKSIILLKPSNLTKSRKGLVDEALSQLPFIETWTIDWLDKERIIRIVCRNEGSFENSIVRILYDAGIFVEIFED</sequence>
<dbReference type="EMBL" id="JASHID010000002">
    <property type="protein sequence ID" value="MDI9863223.1"/>
    <property type="molecule type" value="Genomic_DNA"/>
</dbReference>
<name>A0ABT6YI09_9BACT</name>
<evidence type="ECO:0000313" key="1">
    <source>
        <dbReference type="EMBL" id="MDI9863223.1"/>
    </source>
</evidence>
<dbReference type="Proteomes" id="UP001236569">
    <property type="component" value="Unassembled WGS sequence"/>
</dbReference>
<keyword evidence="2" id="KW-1185">Reference proteome</keyword>
<accession>A0ABT6YI09</accession>
<protein>
    <submittedName>
        <fullName evidence="1">Uncharacterized protein</fullName>
    </submittedName>
</protein>
<reference evidence="1 2" key="1">
    <citation type="submission" date="2023-05" db="EMBL/GenBank/DDBJ databases">
        <title>Novel species of genus Flectobacillus isolated from stream in China.</title>
        <authorList>
            <person name="Lu H."/>
        </authorList>
    </citation>
    <scope>NUCLEOTIDE SEQUENCE [LARGE SCALE GENOMIC DNA]</scope>
    <source>
        <strain evidence="1 2">DC10W</strain>
    </source>
</reference>
<gene>
    <name evidence="1" type="ORF">QM480_02735</name>
</gene>
<organism evidence="1 2">
    <name type="scientific">Flectobacillus longus</name>
    <dbReference type="NCBI Taxonomy" id="2984207"/>
    <lineage>
        <taxon>Bacteria</taxon>
        <taxon>Pseudomonadati</taxon>
        <taxon>Bacteroidota</taxon>
        <taxon>Cytophagia</taxon>
        <taxon>Cytophagales</taxon>
        <taxon>Flectobacillaceae</taxon>
        <taxon>Flectobacillus</taxon>
    </lineage>
</organism>
<evidence type="ECO:0000313" key="2">
    <source>
        <dbReference type="Proteomes" id="UP001236569"/>
    </source>
</evidence>
<comment type="caution">
    <text evidence="1">The sequence shown here is derived from an EMBL/GenBank/DDBJ whole genome shotgun (WGS) entry which is preliminary data.</text>
</comment>
<proteinExistence type="predicted"/>